<dbReference type="InterPro" id="IPR036188">
    <property type="entry name" value="FAD/NAD-bd_sf"/>
</dbReference>
<evidence type="ECO:0000256" key="2">
    <source>
        <dbReference type="ARBA" id="ARBA00023033"/>
    </source>
</evidence>
<keyword evidence="2" id="KW-0503">Monooxygenase</keyword>
<dbReference type="EMBL" id="OZ020112">
    <property type="protein sequence ID" value="CAK9265453.1"/>
    <property type="molecule type" value="Genomic_DNA"/>
</dbReference>
<organism evidence="5 6">
    <name type="scientific">Sphagnum jensenii</name>
    <dbReference type="NCBI Taxonomy" id="128206"/>
    <lineage>
        <taxon>Eukaryota</taxon>
        <taxon>Viridiplantae</taxon>
        <taxon>Streptophyta</taxon>
        <taxon>Embryophyta</taxon>
        <taxon>Bryophyta</taxon>
        <taxon>Sphagnophytina</taxon>
        <taxon>Sphagnopsida</taxon>
        <taxon>Sphagnales</taxon>
        <taxon>Sphagnaceae</taxon>
        <taxon>Sphagnum</taxon>
    </lineage>
</organism>
<evidence type="ECO:0000256" key="1">
    <source>
        <dbReference type="ARBA" id="ARBA00023002"/>
    </source>
</evidence>
<dbReference type="Gene3D" id="3.50.50.60">
    <property type="entry name" value="FAD/NAD(P)-binding domain"/>
    <property type="match status" value="1"/>
</dbReference>
<protein>
    <recommendedName>
        <fullName evidence="4">FAD-binding domain-containing protein</fullName>
    </recommendedName>
</protein>
<dbReference type="Pfam" id="PF01494">
    <property type="entry name" value="FAD_binding_3"/>
    <property type="match status" value="1"/>
</dbReference>
<proteinExistence type="inferred from homology"/>
<dbReference type="Proteomes" id="UP001497444">
    <property type="component" value="Chromosome 17"/>
</dbReference>
<accession>A0ABP0WIA6</accession>
<reference evidence="5" key="1">
    <citation type="submission" date="2024-02" db="EMBL/GenBank/DDBJ databases">
        <authorList>
            <consortium name="ELIXIR-Norway"/>
            <consortium name="Elixir Norway"/>
        </authorList>
    </citation>
    <scope>NUCLEOTIDE SEQUENCE</scope>
</reference>
<dbReference type="PANTHER" id="PTHR45934:SF9">
    <property type="entry name" value="FAD_NAD(P)-BINDING OXIDOREDUCTASE FAMILY PROTEIN"/>
    <property type="match status" value="1"/>
</dbReference>
<dbReference type="PRINTS" id="PR00420">
    <property type="entry name" value="RNGMNOXGNASE"/>
</dbReference>
<feature type="domain" description="FAD-binding" evidence="4">
    <location>
        <begin position="16"/>
        <end position="341"/>
    </location>
</feature>
<name>A0ABP0WIA6_9BRYO</name>
<comment type="similarity">
    <text evidence="3">Belongs to the 3-hydroxybenzoate 6-hydroxylase family.</text>
</comment>
<evidence type="ECO:0000313" key="5">
    <source>
        <dbReference type="EMBL" id="CAK9265453.1"/>
    </source>
</evidence>
<evidence type="ECO:0000256" key="3">
    <source>
        <dbReference type="ARBA" id="ARBA00024018"/>
    </source>
</evidence>
<keyword evidence="6" id="KW-1185">Reference proteome</keyword>
<dbReference type="InterPro" id="IPR002938">
    <property type="entry name" value="FAD-bd"/>
</dbReference>
<sequence>MELGGLTGGSPIEERIVIVGGGVGGLACALALHRVGLKAVVLEQAPTLRAEGSALTLWTNAFRVLDILGIGDQLRKDHLSIEANNGILISQDVVYRRMYLMSEGMDTGFGCHRPHELRAIERRILLDALAEQLPPGTIRFNSRVKCITKVDGVQGVTHLELQDGTIYSSKIVVGVDGVNSVVAEWMGLPKAKIVGQVSVRGLAVFPDGQNFKPEVHYYVGKGTRGGVVPISTTKASWFVNWNDWSSGPFKDPKLSKEDSLKHVEGWSLLTPCIENTAIDYITKSALKHRLNSHESSSQVFDGVTLAGDASHPSTPNLGQGACCALEDAIVLAQKLSGALNPNTEILKTDQNSDGNINQMVEDEKLRQRINTALLEFQAERHERTHPLVVQAYNTGMLMQSDWSLVCFLRNWFIIPRINRQTFLQHTLFDVGKLPMIDSKTTEDQ</sequence>
<evidence type="ECO:0000313" key="6">
    <source>
        <dbReference type="Proteomes" id="UP001497444"/>
    </source>
</evidence>
<evidence type="ECO:0000259" key="4">
    <source>
        <dbReference type="Pfam" id="PF01494"/>
    </source>
</evidence>
<dbReference type="PANTHER" id="PTHR45934">
    <property type="entry name" value="FAD/NAD(P)-BINDING OXIDOREDUCTASE FAMILY PROTEIN"/>
    <property type="match status" value="1"/>
</dbReference>
<dbReference type="SUPFAM" id="SSF51905">
    <property type="entry name" value="FAD/NAD(P)-binding domain"/>
    <property type="match status" value="1"/>
</dbReference>
<dbReference type="InterPro" id="IPR044560">
    <property type="entry name" value="MOase"/>
</dbReference>
<gene>
    <name evidence="5" type="ORF">CSSPJE1EN1_LOCUS10931</name>
</gene>
<keyword evidence="1" id="KW-0560">Oxidoreductase</keyword>